<comment type="function">
    <text evidence="8">Ligates lysine onto the cytidine present at position 34 of the AUA codon-specific tRNA(Ile) that contains the anticodon CAU, in an ATP-dependent manner. Cytidine is converted to lysidine, thus changing the amino acid specificity of the tRNA from methionine to isoleucine.</text>
</comment>
<dbReference type="InterPro" id="IPR012094">
    <property type="entry name" value="tRNA_Ile_lys_synt"/>
</dbReference>
<dbReference type="CDD" id="cd01992">
    <property type="entry name" value="TilS_N"/>
    <property type="match status" value="1"/>
</dbReference>
<dbReference type="Pfam" id="PF11734">
    <property type="entry name" value="TilS_C"/>
    <property type="match status" value="1"/>
</dbReference>
<dbReference type="SUPFAM" id="SSF52402">
    <property type="entry name" value="Adenine nucleotide alpha hydrolases-like"/>
    <property type="match status" value="1"/>
</dbReference>
<comment type="caution">
    <text evidence="10">The sequence shown here is derived from an EMBL/GenBank/DDBJ whole genome shotgun (WGS) entry which is preliminary data.</text>
</comment>
<evidence type="ECO:0000259" key="9">
    <source>
        <dbReference type="SMART" id="SM00977"/>
    </source>
</evidence>
<dbReference type="EC" id="6.3.4.19" evidence="8"/>
<keyword evidence="4 8" id="KW-0819">tRNA processing</keyword>
<name>G2E9Y4_9FLAO</name>
<evidence type="ECO:0000256" key="6">
    <source>
        <dbReference type="ARBA" id="ARBA00022840"/>
    </source>
</evidence>
<dbReference type="InterPro" id="IPR012795">
    <property type="entry name" value="tRNA_Ile_lys_synt_N"/>
</dbReference>
<proteinExistence type="inferred from homology"/>
<dbReference type="GO" id="GO:0006400">
    <property type="term" value="P:tRNA modification"/>
    <property type="evidence" value="ECO:0007669"/>
    <property type="project" value="UniProtKB-UniRule"/>
</dbReference>
<keyword evidence="5 8" id="KW-0547">Nucleotide-binding</keyword>
<dbReference type="RefSeq" id="WP_008634408.1">
    <property type="nucleotide sequence ID" value="NZ_AFXZ01000002.1"/>
</dbReference>
<dbReference type="InterPro" id="IPR012796">
    <property type="entry name" value="Lysidine-tRNA-synth_C"/>
</dbReference>
<protein>
    <recommendedName>
        <fullName evidence="8">tRNA(Ile)-lysidine synthase</fullName>
        <ecNumber evidence="8">6.3.4.19</ecNumber>
    </recommendedName>
    <alternativeName>
        <fullName evidence="8">tRNA(Ile)-2-lysyl-cytidine synthase</fullName>
    </alternativeName>
    <alternativeName>
        <fullName evidence="8">tRNA(Ile)-lysidine synthetase</fullName>
    </alternativeName>
</protein>
<dbReference type="HAMAP" id="MF_01161">
    <property type="entry name" value="tRNA_Ile_lys_synt"/>
    <property type="match status" value="1"/>
</dbReference>
<evidence type="ECO:0000256" key="4">
    <source>
        <dbReference type="ARBA" id="ARBA00022694"/>
    </source>
</evidence>
<accession>G2E9Y4</accession>
<dbReference type="PANTHER" id="PTHR43033:SF1">
    <property type="entry name" value="TRNA(ILE)-LYSIDINE SYNTHASE-RELATED"/>
    <property type="match status" value="1"/>
</dbReference>
<dbReference type="GO" id="GO:0032267">
    <property type="term" value="F:tRNA(Ile)-lysidine synthase activity"/>
    <property type="evidence" value="ECO:0007669"/>
    <property type="project" value="UniProtKB-EC"/>
</dbReference>
<dbReference type="NCBIfam" id="TIGR02432">
    <property type="entry name" value="lysidine_TilS_N"/>
    <property type="match status" value="1"/>
</dbReference>
<dbReference type="InterPro" id="IPR011063">
    <property type="entry name" value="TilS/TtcA_N"/>
</dbReference>
<dbReference type="eggNOG" id="COG0037">
    <property type="taxonomic scope" value="Bacteria"/>
</dbReference>
<evidence type="ECO:0000313" key="11">
    <source>
        <dbReference type="Proteomes" id="UP000003730"/>
    </source>
</evidence>
<dbReference type="Proteomes" id="UP000003730">
    <property type="component" value="Unassembled WGS sequence"/>
</dbReference>
<comment type="catalytic activity">
    <reaction evidence="7 8">
        <text>cytidine(34) in tRNA(Ile2) + L-lysine + ATP = lysidine(34) in tRNA(Ile2) + AMP + diphosphate + H(+)</text>
        <dbReference type="Rhea" id="RHEA:43744"/>
        <dbReference type="Rhea" id="RHEA-COMP:10625"/>
        <dbReference type="Rhea" id="RHEA-COMP:10670"/>
        <dbReference type="ChEBI" id="CHEBI:15378"/>
        <dbReference type="ChEBI" id="CHEBI:30616"/>
        <dbReference type="ChEBI" id="CHEBI:32551"/>
        <dbReference type="ChEBI" id="CHEBI:33019"/>
        <dbReference type="ChEBI" id="CHEBI:82748"/>
        <dbReference type="ChEBI" id="CHEBI:83665"/>
        <dbReference type="ChEBI" id="CHEBI:456215"/>
        <dbReference type="EC" id="6.3.4.19"/>
    </reaction>
</comment>
<comment type="subcellular location">
    <subcellularLocation>
        <location evidence="1 8">Cytoplasm</location>
    </subcellularLocation>
</comment>
<evidence type="ECO:0000256" key="1">
    <source>
        <dbReference type="ARBA" id="ARBA00004496"/>
    </source>
</evidence>
<feature type="binding site" evidence="8">
    <location>
        <begin position="27"/>
        <end position="32"/>
    </location>
    <ligand>
        <name>ATP</name>
        <dbReference type="ChEBI" id="CHEBI:30616"/>
    </ligand>
</feature>
<dbReference type="NCBIfam" id="TIGR02433">
    <property type="entry name" value="lysidine_TilS_C"/>
    <property type="match status" value="1"/>
</dbReference>
<evidence type="ECO:0000256" key="7">
    <source>
        <dbReference type="ARBA" id="ARBA00048539"/>
    </source>
</evidence>
<organism evidence="10 11">
    <name type="scientific">Bizionia argentinensis JUB59</name>
    <dbReference type="NCBI Taxonomy" id="1046627"/>
    <lineage>
        <taxon>Bacteria</taxon>
        <taxon>Pseudomonadati</taxon>
        <taxon>Bacteroidota</taxon>
        <taxon>Flavobacteriia</taxon>
        <taxon>Flavobacteriales</taxon>
        <taxon>Flavobacteriaceae</taxon>
        <taxon>Bizionia</taxon>
    </lineage>
</organism>
<keyword evidence="11" id="KW-1185">Reference proteome</keyword>
<dbReference type="GO" id="GO:0005737">
    <property type="term" value="C:cytoplasm"/>
    <property type="evidence" value="ECO:0007669"/>
    <property type="project" value="UniProtKB-SubCell"/>
</dbReference>
<dbReference type="PANTHER" id="PTHR43033">
    <property type="entry name" value="TRNA(ILE)-LYSIDINE SYNTHASE-RELATED"/>
    <property type="match status" value="1"/>
</dbReference>
<evidence type="ECO:0000256" key="3">
    <source>
        <dbReference type="ARBA" id="ARBA00022598"/>
    </source>
</evidence>
<gene>
    <name evidence="8 10" type="primary">tilS</name>
    <name evidence="10" type="ORF">BZARG_345</name>
</gene>
<dbReference type="OrthoDB" id="9807403at2"/>
<comment type="domain">
    <text evidence="8">The N-terminal region contains the highly conserved SGGXDS motif, predicted to be a P-loop motif involved in ATP binding.</text>
</comment>
<dbReference type="PATRIC" id="fig|1046627.3.peg.359"/>
<evidence type="ECO:0000256" key="8">
    <source>
        <dbReference type="HAMAP-Rule" id="MF_01161"/>
    </source>
</evidence>
<comment type="similarity">
    <text evidence="8">Belongs to the tRNA(Ile)-lysidine synthase family.</text>
</comment>
<evidence type="ECO:0000256" key="5">
    <source>
        <dbReference type="ARBA" id="ARBA00022741"/>
    </source>
</evidence>
<dbReference type="Gene3D" id="3.40.50.620">
    <property type="entry name" value="HUPs"/>
    <property type="match status" value="1"/>
</dbReference>
<evidence type="ECO:0000256" key="2">
    <source>
        <dbReference type="ARBA" id="ARBA00022490"/>
    </source>
</evidence>
<feature type="domain" description="Lysidine-tRNA(Ile) synthetase C-terminal" evidence="9">
    <location>
        <begin position="362"/>
        <end position="434"/>
    </location>
</feature>
<keyword evidence="2 8" id="KW-0963">Cytoplasm</keyword>
<reference evidence="10 11" key="1">
    <citation type="journal article" date="2008" name="Int. J. Syst. Evol. Microbiol.">
        <title>Bizionia argentinensis sp. nov., isolated from surface marine water in Antarctica.</title>
        <authorList>
            <person name="Bercovich A."/>
            <person name="Vazquez S.C."/>
            <person name="Yankilevich P."/>
            <person name="Coria S.H."/>
            <person name="Foti M."/>
            <person name="Hernandez E."/>
            <person name="Vidal A."/>
            <person name="Ruberto L."/>
            <person name="Melo C."/>
            <person name="Marenssi S."/>
            <person name="Criscuolo M."/>
            <person name="Memoli M."/>
            <person name="Arguelles M."/>
            <person name="Mac Cormack W.P."/>
        </authorList>
    </citation>
    <scope>NUCLEOTIDE SEQUENCE [LARGE SCALE GENOMIC DNA]</scope>
    <source>
        <strain evidence="10 11">JUB59</strain>
    </source>
</reference>
<keyword evidence="6 8" id="KW-0067">ATP-binding</keyword>
<dbReference type="Pfam" id="PF01171">
    <property type="entry name" value="ATP_bind_3"/>
    <property type="match status" value="1"/>
</dbReference>
<dbReference type="AlphaFoldDB" id="G2E9Y4"/>
<dbReference type="InterPro" id="IPR014729">
    <property type="entry name" value="Rossmann-like_a/b/a_fold"/>
</dbReference>
<dbReference type="SMART" id="SM00977">
    <property type="entry name" value="TilS_C"/>
    <property type="match status" value="1"/>
</dbReference>
<dbReference type="GO" id="GO:0005524">
    <property type="term" value="F:ATP binding"/>
    <property type="evidence" value="ECO:0007669"/>
    <property type="project" value="UniProtKB-UniRule"/>
</dbReference>
<sequence>MTLIDFENHIEKNLPFLAKSKLIIAISGGMDSVVLTHLCHKLKLNISLAHCNFNLRGDESDGDEDFVLELAEDLDLEVFIESFETEVYAEEHNISIQMAARDLRYNWFQELAEQLKFDYVLTAHHADDNLETFFINLMRGTGLDGLIGIPETNGVLVRPILPFSHAELKTFAQSEKIDWCEDSTNASTKYVRNKLRHNVIPILKEMNPKLLQNFQKTQAHLQESTEIIDDALVRVQKKVVKATDDFIHLDIKKLQQLSNPKIYLYQLLKDFHFTEWDDVYQLLDAQSGKFLVSKTHRLLKDRDTLILSELIEESEETTIFLQEEVNEASFLMGKLRFEDVDNMEDTSVKTIYVNKNLLKYPLSLKKWEKGAYFYPFGMTGKKKLSKFFKDEKLSLLEKEQTWLLYSGNQIVWVIGLRADNRFKVTNETNPILKISLHNDET</sequence>
<evidence type="ECO:0000313" key="10">
    <source>
        <dbReference type="EMBL" id="EGV44864.1"/>
    </source>
</evidence>
<keyword evidence="3 8" id="KW-0436">Ligase</keyword>
<dbReference type="STRING" id="1046627.BZARG_345"/>
<dbReference type="EMBL" id="AFXZ01000002">
    <property type="protein sequence ID" value="EGV44864.1"/>
    <property type="molecule type" value="Genomic_DNA"/>
</dbReference>
<dbReference type="SUPFAM" id="SSF56037">
    <property type="entry name" value="PheT/TilS domain"/>
    <property type="match status" value="1"/>
</dbReference>